<evidence type="ECO:0000256" key="6">
    <source>
        <dbReference type="ARBA" id="ARBA00023157"/>
    </source>
</evidence>
<dbReference type="InterPro" id="IPR036438">
    <property type="entry name" value="Insulin-like_sf"/>
</dbReference>
<dbReference type="AlphaFoldDB" id="A0A4W4FAU8"/>
<dbReference type="PANTHER" id="PTHR20968">
    <property type="entry name" value="ILGF DOMAIN-CONTAINING PROTEIN"/>
    <property type="match status" value="1"/>
</dbReference>
<reference evidence="9" key="2">
    <citation type="journal article" date="2017" name="Sci. Adv.">
        <title>A tail of two voltages: Proteomic comparison of the three electric organs of the electric eel.</title>
        <authorList>
            <person name="Traeger L.L."/>
            <person name="Sabat G."/>
            <person name="Barrett-Wilt G.A."/>
            <person name="Wells G.B."/>
            <person name="Sussman M.R."/>
        </authorList>
    </citation>
    <scope>NUCLEOTIDE SEQUENCE [LARGE SCALE GENOMIC DNA]</scope>
</reference>
<dbReference type="InterPro" id="IPR016179">
    <property type="entry name" value="Insulin-like"/>
</dbReference>
<dbReference type="Gene3D" id="1.10.100.10">
    <property type="entry name" value="Insulin-like"/>
    <property type="match status" value="1"/>
</dbReference>
<comment type="similarity">
    <text evidence="2">Belongs to the insulin family.</text>
</comment>
<dbReference type="InterPro" id="IPR022352">
    <property type="entry name" value="Ins/IGF/rlx"/>
</dbReference>
<dbReference type="InterPro" id="IPR003235">
    <property type="entry name" value="Nem_insulin-like_b-type"/>
</dbReference>
<evidence type="ECO:0000256" key="2">
    <source>
        <dbReference type="ARBA" id="ARBA00009034"/>
    </source>
</evidence>
<accession>A0A4W4FAU8</accession>
<dbReference type="InterPro" id="IPR051777">
    <property type="entry name" value="Insulin-like_neuro_ligands"/>
</dbReference>
<evidence type="ECO:0000313" key="8">
    <source>
        <dbReference type="Ensembl" id="ENSEEEP00000021162.2"/>
    </source>
</evidence>
<comment type="subcellular location">
    <subcellularLocation>
        <location evidence="1">Secreted</location>
    </subcellularLocation>
</comment>
<organism evidence="8 9">
    <name type="scientific">Electrophorus electricus</name>
    <name type="common">Electric eel</name>
    <name type="synonym">Gymnotus electricus</name>
    <dbReference type="NCBI Taxonomy" id="8005"/>
    <lineage>
        <taxon>Eukaryota</taxon>
        <taxon>Metazoa</taxon>
        <taxon>Chordata</taxon>
        <taxon>Craniata</taxon>
        <taxon>Vertebrata</taxon>
        <taxon>Euteleostomi</taxon>
        <taxon>Actinopterygii</taxon>
        <taxon>Neopterygii</taxon>
        <taxon>Teleostei</taxon>
        <taxon>Ostariophysi</taxon>
        <taxon>Gymnotiformes</taxon>
        <taxon>Gymnotoidei</taxon>
        <taxon>Gymnotidae</taxon>
        <taxon>Electrophorus</taxon>
    </lineage>
</organism>
<dbReference type="GO" id="GO:0005576">
    <property type="term" value="C:extracellular region"/>
    <property type="evidence" value="ECO:0007669"/>
    <property type="project" value="UniProtKB-SubCell"/>
</dbReference>
<evidence type="ECO:0000256" key="1">
    <source>
        <dbReference type="ARBA" id="ARBA00004613"/>
    </source>
</evidence>
<feature type="domain" description="Insulin-like" evidence="7">
    <location>
        <begin position="13"/>
        <end position="61"/>
    </location>
</feature>
<dbReference type="Proteomes" id="UP000314983">
    <property type="component" value="Chromosome 18"/>
</dbReference>
<protein>
    <recommendedName>
        <fullName evidence="7">Insulin-like domain-containing protein</fullName>
    </recommendedName>
</protein>
<evidence type="ECO:0000313" key="9">
    <source>
        <dbReference type="Proteomes" id="UP000314983"/>
    </source>
</evidence>
<dbReference type="PANTHER" id="PTHR20968:SF2">
    <property type="entry name" value="INSULIN-LIKE PEPTIDE INSL5"/>
    <property type="match status" value="1"/>
</dbReference>
<dbReference type="STRING" id="8005.ENSEEEP00000021162"/>
<reference evidence="8" key="5">
    <citation type="submission" date="2025-09" db="UniProtKB">
        <authorList>
            <consortium name="Ensembl"/>
        </authorList>
    </citation>
    <scope>IDENTIFICATION</scope>
</reference>
<dbReference type="GO" id="GO:0001664">
    <property type="term" value="F:G protein-coupled receptor binding"/>
    <property type="evidence" value="ECO:0007669"/>
    <property type="project" value="TreeGrafter"/>
</dbReference>
<keyword evidence="4" id="KW-0964">Secreted</keyword>
<dbReference type="GO" id="GO:0005179">
    <property type="term" value="F:hormone activity"/>
    <property type="evidence" value="ECO:0007669"/>
    <property type="project" value="UniProtKB-KW"/>
</dbReference>
<keyword evidence="6" id="KW-1015">Disulfide bond</keyword>
<dbReference type="GeneTree" id="ENSGT01120000275301"/>
<sequence length="61" mass="6739">MSWASAAQSQHAVRLCGRELVRAIVYTCGGSRWRRNLSLDTDVSLKCCKVGCGKHELTLLC</sequence>
<reference evidence="9" key="1">
    <citation type="journal article" date="2014" name="Science">
        <title>Nonhuman genetics. Genomic basis for the convergent evolution of electric organs.</title>
        <authorList>
            <person name="Gallant J.R."/>
            <person name="Traeger L.L."/>
            <person name="Volkening J.D."/>
            <person name="Moffett H."/>
            <person name="Chen P.H."/>
            <person name="Novina C.D."/>
            <person name="Phillips G.N.Jr."/>
            <person name="Anand R."/>
            <person name="Wells G.B."/>
            <person name="Pinch M."/>
            <person name="Guth R."/>
            <person name="Unguez G.A."/>
            <person name="Albert J.S."/>
            <person name="Zakon H.H."/>
            <person name="Samanta M.P."/>
            <person name="Sussman M.R."/>
        </authorList>
    </citation>
    <scope>NUCLEOTIDE SEQUENCE [LARGE SCALE GENOMIC DNA]</scope>
</reference>
<evidence type="ECO:0000256" key="4">
    <source>
        <dbReference type="ARBA" id="ARBA00022525"/>
    </source>
</evidence>
<dbReference type="SMART" id="SM00078">
    <property type="entry name" value="IlGF"/>
    <property type="match status" value="1"/>
</dbReference>
<keyword evidence="9" id="KW-1185">Reference proteome</keyword>
<keyword evidence="5" id="KW-0372">Hormone</keyword>
<dbReference type="OMA" id="RWRRFMG"/>
<dbReference type="CDD" id="cd04365">
    <property type="entry name" value="IlGF_relaxin_like"/>
    <property type="match status" value="1"/>
</dbReference>
<proteinExistence type="inferred from homology"/>
<dbReference type="SUPFAM" id="SSF56994">
    <property type="entry name" value="Insulin-like"/>
    <property type="match status" value="1"/>
</dbReference>
<name>A0A4W4FAU8_ELEEL</name>
<evidence type="ECO:0000259" key="7">
    <source>
        <dbReference type="SMART" id="SM00078"/>
    </source>
</evidence>
<dbReference type="Ensembl" id="ENSEEET00000021399.2">
    <property type="protein sequence ID" value="ENSEEEP00000021162.2"/>
    <property type="gene ID" value="ENSEEEG00000010318.2"/>
</dbReference>
<dbReference type="PRINTS" id="PR00276">
    <property type="entry name" value="INSULINFAMLY"/>
</dbReference>
<comment type="subunit">
    <text evidence="3">Heterodimer of a B chain and an A chain linked by two disulfide bonds.</text>
</comment>
<reference evidence="8" key="3">
    <citation type="submission" date="2020-05" db="EMBL/GenBank/DDBJ databases">
        <title>Electrophorus electricus (electric eel) genome, fEleEle1, primary haplotype.</title>
        <authorList>
            <person name="Myers G."/>
            <person name="Meyer A."/>
            <person name="Fedrigo O."/>
            <person name="Formenti G."/>
            <person name="Rhie A."/>
            <person name="Tracey A."/>
            <person name="Sims Y."/>
            <person name="Jarvis E.D."/>
        </authorList>
    </citation>
    <scope>NUCLEOTIDE SEQUENCE [LARGE SCALE GENOMIC DNA]</scope>
</reference>
<dbReference type="Pfam" id="PF03488">
    <property type="entry name" value="Ins_beta"/>
    <property type="match status" value="1"/>
</dbReference>
<reference evidence="8" key="4">
    <citation type="submission" date="2025-08" db="UniProtKB">
        <authorList>
            <consortium name="Ensembl"/>
        </authorList>
    </citation>
    <scope>IDENTIFICATION</scope>
</reference>
<evidence type="ECO:0000256" key="5">
    <source>
        <dbReference type="ARBA" id="ARBA00022702"/>
    </source>
</evidence>
<evidence type="ECO:0000256" key="3">
    <source>
        <dbReference type="ARBA" id="ARBA00011207"/>
    </source>
</evidence>